<dbReference type="Pfam" id="PF00069">
    <property type="entry name" value="Pkinase"/>
    <property type="match status" value="1"/>
</dbReference>
<evidence type="ECO:0000313" key="7">
    <source>
        <dbReference type="EMBL" id="PNG99079.1"/>
    </source>
</evidence>
<dbReference type="GO" id="GO:0005737">
    <property type="term" value="C:cytoplasm"/>
    <property type="evidence" value="ECO:0007669"/>
    <property type="project" value="TreeGrafter"/>
</dbReference>
<proteinExistence type="predicted"/>
<gene>
    <name evidence="7" type="ORF">TSOC_015216</name>
</gene>
<keyword evidence="4 7" id="KW-0418">Kinase</keyword>
<evidence type="ECO:0000256" key="1">
    <source>
        <dbReference type="ARBA" id="ARBA00022527"/>
    </source>
</evidence>
<protein>
    <submittedName>
        <fullName evidence="7">Serine/threonine-protein kinase SRK2J</fullName>
    </submittedName>
</protein>
<organism evidence="7 8">
    <name type="scientific">Tetrabaena socialis</name>
    <dbReference type="NCBI Taxonomy" id="47790"/>
    <lineage>
        <taxon>Eukaryota</taxon>
        <taxon>Viridiplantae</taxon>
        <taxon>Chlorophyta</taxon>
        <taxon>core chlorophytes</taxon>
        <taxon>Chlorophyceae</taxon>
        <taxon>CS clade</taxon>
        <taxon>Chlamydomonadales</taxon>
        <taxon>Tetrabaenaceae</taxon>
        <taxon>Tetrabaena</taxon>
    </lineage>
</organism>
<evidence type="ECO:0000256" key="4">
    <source>
        <dbReference type="ARBA" id="ARBA00022777"/>
    </source>
</evidence>
<accession>A0A2J7ZFS7</accession>
<dbReference type="InterPro" id="IPR000719">
    <property type="entry name" value="Prot_kinase_dom"/>
</dbReference>
<feature type="non-terminal residue" evidence="7">
    <location>
        <position position="101"/>
    </location>
</feature>
<comment type="caution">
    <text evidence="7">The sequence shown here is derived from an EMBL/GenBank/DDBJ whole genome shotgun (WGS) entry which is preliminary data.</text>
</comment>
<dbReference type="Gene3D" id="1.10.510.10">
    <property type="entry name" value="Transferase(Phosphotransferase) domain 1"/>
    <property type="match status" value="1"/>
</dbReference>
<dbReference type="PANTHER" id="PTHR24346">
    <property type="entry name" value="MAP/MICROTUBULE AFFINITY-REGULATING KINASE"/>
    <property type="match status" value="1"/>
</dbReference>
<evidence type="ECO:0000256" key="5">
    <source>
        <dbReference type="ARBA" id="ARBA00022840"/>
    </source>
</evidence>
<dbReference type="GO" id="GO:0035556">
    <property type="term" value="P:intracellular signal transduction"/>
    <property type="evidence" value="ECO:0007669"/>
    <property type="project" value="TreeGrafter"/>
</dbReference>
<evidence type="ECO:0000313" key="8">
    <source>
        <dbReference type="Proteomes" id="UP000236333"/>
    </source>
</evidence>
<keyword evidence="5" id="KW-0067">ATP-binding</keyword>
<keyword evidence="3" id="KW-0547">Nucleotide-binding</keyword>
<dbReference type="OrthoDB" id="512143at2759"/>
<dbReference type="Proteomes" id="UP000236333">
    <property type="component" value="Unassembled WGS sequence"/>
</dbReference>
<dbReference type="InterPro" id="IPR011009">
    <property type="entry name" value="Kinase-like_dom_sf"/>
</dbReference>
<keyword evidence="8" id="KW-1185">Reference proteome</keyword>
<dbReference type="SUPFAM" id="SSF56112">
    <property type="entry name" value="Protein kinase-like (PK-like)"/>
    <property type="match status" value="1"/>
</dbReference>
<dbReference type="EMBL" id="PGGS01004186">
    <property type="protein sequence ID" value="PNG99079.1"/>
    <property type="molecule type" value="Genomic_DNA"/>
</dbReference>
<dbReference type="PANTHER" id="PTHR24346:SF82">
    <property type="entry name" value="KP78A-RELATED"/>
    <property type="match status" value="1"/>
</dbReference>
<keyword evidence="1" id="KW-0723">Serine/threonine-protein kinase</keyword>
<feature type="domain" description="Protein kinase" evidence="6">
    <location>
        <begin position="1"/>
        <end position="101"/>
    </location>
</feature>
<reference evidence="7 8" key="1">
    <citation type="journal article" date="2017" name="Mol. Biol. Evol.">
        <title>The 4-celled Tetrabaena socialis nuclear genome reveals the essential components for genetic control of cell number at the origin of multicellularity in the volvocine lineage.</title>
        <authorList>
            <person name="Featherston J."/>
            <person name="Arakaki Y."/>
            <person name="Hanschen E.R."/>
            <person name="Ferris P.J."/>
            <person name="Michod R.E."/>
            <person name="Olson B.J.S.C."/>
            <person name="Nozaki H."/>
            <person name="Durand P.M."/>
        </authorList>
    </citation>
    <scope>NUCLEOTIDE SEQUENCE [LARGE SCALE GENOMIC DNA]</scope>
    <source>
        <strain evidence="7 8">NIES-571</strain>
    </source>
</reference>
<dbReference type="GO" id="GO:0005524">
    <property type="term" value="F:ATP binding"/>
    <property type="evidence" value="ECO:0007669"/>
    <property type="project" value="UniProtKB-KW"/>
</dbReference>
<dbReference type="AlphaFoldDB" id="A0A2J7ZFS7"/>
<evidence type="ECO:0000259" key="6">
    <source>
        <dbReference type="PROSITE" id="PS50011"/>
    </source>
</evidence>
<name>A0A2J7ZFS7_9CHLO</name>
<evidence type="ECO:0000256" key="2">
    <source>
        <dbReference type="ARBA" id="ARBA00022679"/>
    </source>
</evidence>
<keyword evidence="2" id="KW-0808">Transferase</keyword>
<dbReference type="PROSITE" id="PS50011">
    <property type="entry name" value="PROTEIN_KINASE_DOM"/>
    <property type="match status" value="1"/>
</dbReference>
<evidence type="ECO:0000256" key="3">
    <source>
        <dbReference type="ARBA" id="ARBA00022741"/>
    </source>
</evidence>
<dbReference type="GO" id="GO:0004674">
    <property type="term" value="F:protein serine/threonine kinase activity"/>
    <property type="evidence" value="ECO:0007669"/>
    <property type="project" value="UniProtKB-KW"/>
</dbReference>
<sequence length="101" mass="10876">MLVHQQQQQGYGYDNGGGGGAVKAPYDPRSVDAWAMGVLLYLLVTGRYPFEDENRPNNLAATVTNVLAGRVRPLPPSISAGCVELIAGLLQPKPERRSTLL</sequence>